<proteinExistence type="predicted"/>
<dbReference type="RefSeq" id="WP_369610330.1">
    <property type="nucleotide sequence ID" value="NZ_AP031322.1"/>
</dbReference>
<dbReference type="EMBL" id="AP031322">
    <property type="protein sequence ID" value="BFH72079.1"/>
    <property type="molecule type" value="Genomic_DNA"/>
</dbReference>
<accession>A0AAT9GMF1</accession>
<dbReference type="GeneID" id="92352957"/>
<organism evidence="1">
    <name type="scientific">Sulfurisphaera javensis</name>
    <dbReference type="NCBI Taxonomy" id="2049879"/>
    <lineage>
        <taxon>Archaea</taxon>
        <taxon>Thermoproteota</taxon>
        <taxon>Thermoprotei</taxon>
        <taxon>Sulfolobales</taxon>
        <taxon>Sulfolobaceae</taxon>
        <taxon>Sulfurisphaera</taxon>
    </lineage>
</organism>
<reference evidence="1" key="1">
    <citation type="submission" date="2024-03" db="EMBL/GenBank/DDBJ databases">
        <title>Complete genome sequence of Sulfurisphaera javensis strain KD-1.</title>
        <authorList>
            <person name="Sakai H."/>
            <person name="Nur N."/>
            <person name="Suwanto A."/>
            <person name="Kurosawa N."/>
        </authorList>
    </citation>
    <scope>NUCLEOTIDE SEQUENCE</scope>
    <source>
        <strain evidence="1">KD-1</strain>
    </source>
</reference>
<dbReference type="KEGG" id="sjv:SJAV_00230"/>
<sequence>MGRTQPSFTKAVDSQLETLSRIASRLHSYQFEKLLEKAKEKVRYLQSASYDEFINPYDLVILAMIITLAEECEKNVRS</sequence>
<protein>
    <recommendedName>
        <fullName evidence="2">DNA polymerase II</fullName>
    </recommendedName>
</protein>
<dbReference type="AlphaFoldDB" id="A0AAT9GMF1"/>
<evidence type="ECO:0008006" key="2">
    <source>
        <dbReference type="Google" id="ProtNLM"/>
    </source>
</evidence>
<evidence type="ECO:0000313" key="1">
    <source>
        <dbReference type="EMBL" id="BFH72079.1"/>
    </source>
</evidence>
<gene>
    <name evidence="1" type="ORF">SJAV_00230</name>
</gene>
<name>A0AAT9GMF1_9CREN</name>